<dbReference type="PANTHER" id="PTHR47074">
    <property type="entry name" value="BNAC02G40300D PROTEIN"/>
    <property type="match status" value="1"/>
</dbReference>
<sequence length="281" mass="32471">MHNLRAHKLMVDTLCPICRAEEETVQRELGVTNSTTNRESNWKKWLALEFENYSNEACKIRAISFWALWYNCNRISHEGIRERAHEIVRFINAYYSEITQMGEILKNRQETKRFVWEPPVDDAVKINFDASFNQYSRISCSLVIARNKEGLVMASCTYSWENISDPVIAEAMACLQAVTMAEEIGFQDICVEGDALTVIRKLNSTKEDRSCISSMIQEINGRTPNFRRMCFRFVPREANKAVHGMAMEGWRYDNPLYWMEEVPHAVEGLVNCDRSGRDDGG</sequence>
<dbReference type="InterPro" id="IPR044730">
    <property type="entry name" value="RNase_H-like_dom_plant"/>
</dbReference>
<name>A0A0D2RVT2_GOSRA</name>
<proteinExistence type="predicted"/>
<dbReference type="InterPro" id="IPR036397">
    <property type="entry name" value="RNaseH_sf"/>
</dbReference>
<dbReference type="AlphaFoldDB" id="A0A0D2RVT2"/>
<evidence type="ECO:0000313" key="3">
    <source>
        <dbReference type="Proteomes" id="UP000032304"/>
    </source>
</evidence>
<dbReference type="PANTHER" id="PTHR47074:SF61">
    <property type="entry name" value="RNASE H TYPE-1 DOMAIN-CONTAINING PROTEIN"/>
    <property type="match status" value="1"/>
</dbReference>
<dbReference type="InterPro" id="IPR052929">
    <property type="entry name" value="RNase_H-like_EbsB-rel"/>
</dbReference>
<dbReference type="eggNOG" id="KOG1075">
    <property type="taxonomic scope" value="Eukaryota"/>
</dbReference>
<dbReference type="Gramene" id="KJB23230">
    <property type="protein sequence ID" value="KJB23230"/>
    <property type="gene ID" value="B456_004G088300"/>
</dbReference>
<evidence type="ECO:0000259" key="1">
    <source>
        <dbReference type="Pfam" id="PF13456"/>
    </source>
</evidence>
<dbReference type="InterPro" id="IPR002156">
    <property type="entry name" value="RNaseH_domain"/>
</dbReference>
<dbReference type="Gene3D" id="3.30.420.10">
    <property type="entry name" value="Ribonuclease H-like superfamily/Ribonuclease H"/>
    <property type="match status" value="1"/>
</dbReference>
<dbReference type="STRING" id="29730.A0A0D2RVT2"/>
<dbReference type="Pfam" id="PF13456">
    <property type="entry name" value="RVT_3"/>
    <property type="match status" value="1"/>
</dbReference>
<dbReference type="GO" id="GO:0004523">
    <property type="term" value="F:RNA-DNA hybrid ribonuclease activity"/>
    <property type="evidence" value="ECO:0007669"/>
    <property type="project" value="InterPro"/>
</dbReference>
<dbReference type="GO" id="GO:0003676">
    <property type="term" value="F:nucleic acid binding"/>
    <property type="evidence" value="ECO:0007669"/>
    <property type="project" value="InterPro"/>
</dbReference>
<protein>
    <recommendedName>
        <fullName evidence="1">RNase H type-1 domain-containing protein</fullName>
    </recommendedName>
</protein>
<dbReference type="InterPro" id="IPR012337">
    <property type="entry name" value="RNaseH-like_sf"/>
</dbReference>
<gene>
    <name evidence="2" type="ORF">B456_004G088300</name>
</gene>
<dbReference type="CDD" id="cd06222">
    <property type="entry name" value="RNase_H_like"/>
    <property type="match status" value="1"/>
</dbReference>
<dbReference type="Proteomes" id="UP000032304">
    <property type="component" value="Chromosome 4"/>
</dbReference>
<dbReference type="EMBL" id="CM001743">
    <property type="protein sequence ID" value="KJB23230.1"/>
    <property type="molecule type" value="Genomic_DNA"/>
</dbReference>
<reference evidence="2 3" key="1">
    <citation type="journal article" date="2012" name="Nature">
        <title>Repeated polyploidization of Gossypium genomes and the evolution of spinnable cotton fibres.</title>
        <authorList>
            <person name="Paterson A.H."/>
            <person name="Wendel J.F."/>
            <person name="Gundlach H."/>
            <person name="Guo H."/>
            <person name="Jenkins J."/>
            <person name="Jin D."/>
            <person name="Llewellyn D."/>
            <person name="Showmaker K.C."/>
            <person name="Shu S."/>
            <person name="Udall J."/>
            <person name="Yoo M.J."/>
            <person name="Byers R."/>
            <person name="Chen W."/>
            <person name="Doron-Faigenboim A."/>
            <person name="Duke M.V."/>
            <person name="Gong L."/>
            <person name="Grimwood J."/>
            <person name="Grover C."/>
            <person name="Grupp K."/>
            <person name="Hu G."/>
            <person name="Lee T.H."/>
            <person name="Li J."/>
            <person name="Lin L."/>
            <person name="Liu T."/>
            <person name="Marler B.S."/>
            <person name="Page J.T."/>
            <person name="Roberts A.W."/>
            <person name="Romanel E."/>
            <person name="Sanders W.S."/>
            <person name="Szadkowski E."/>
            <person name="Tan X."/>
            <person name="Tang H."/>
            <person name="Xu C."/>
            <person name="Wang J."/>
            <person name="Wang Z."/>
            <person name="Zhang D."/>
            <person name="Zhang L."/>
            <person name="Ashrafi H."/>
            <person name="Bedon F."/>
            <person name="Bowers J.E."/>
            <person name="Brubaker C.L."/>
            <person name="Chee P.W."/>
            <person name="Das S."/>
            <person name="Gingle A.R."/>
            <person name="Haigler C.H."/>
            <person name="Harker D."/>
            <person name="Hoffmann L.V."/>
            <person name="Hovav R."/>
            <person name="Jones D.C."/>
            <person name="Lemke C."/>
            <person name="Mansoor S."/>
            <person name="ur Rahman M."/>
            <person name="Rainville L.N."/>
            <person name="Rambani A."/>
            <person name="Reddy U.K."/>
            <person name="Rong J.K."/>
            <person name="Saranga Y."/>
            <person name="Scheffler B.E."/>
            <person name="Scheffler J.A."/>
            <person name="Stelly D.M."/>
            <person name="Triplett B.A."/>
            <person name="Van Deynze A."/>
            <person name="Vaslin M.F."/>
            <person name="Waghmare V.N."/>
            <person name="Walford S.A."/>
            <person name="Wright R.J."/>
            <person name="Zaki E.A."/>
            <person name="Zhang T."/>
            <person name="Dennis E.S."/>
            <person name="Mayer K.F."/>
            <person name="Peterson D.G."/>
            <person name="Rokhsar D.S."/>
            <person name="Wang X."/>
            <person name="Schmutz J."/>
        </authorList>
    </citation>
    <scope>NUCLEOTIDE SEQUENCE [LARGE SCALE GENOMIC DNA]</scope>
</reference>
<feature type="domain" description="RNase H type-1" evidence="1">
    <location>
        <begin position="127"/>
        <end position="246"/>
    </location>
</feature>
<keyword evidence="3" id="KW-1185">Reference proteome</keyword>
<organism evidence="2 3">
    <name type="scientific">Gossypium raimondii</name>
    <name type="common">Peruvian cotton</name>
    <name type="synonym">Gossypium klotzschianum subsp. raimondii</name>
    <dbReference type="NCBI Taxonomy" id="29730"/>
    <lineage>
        <taxon>Eukaryota</taxon>
        <taxon>Viridiplantae</taxon>
        <taxon>Streptophyta</taxon>
        <taxon>Embryophyta</taxon>
        <taxon>Tracheophyta</taxon>
        <taxon>Spermatophyta</taxon>
        <taxon>Magnoliopsida</taxon>
        <taxon>eudicotyledons</taxon>
        <taxon>Gunneridae</taxon>
        <taxon>Pentapetalae</taxon>
        <taxon>rosids</taxon>
        <taxon>malvids</taxon>
        <taxon>Malvales</taxon>
        <taxon>Malvaceae</taxon>
        <taxon>Malvoideae</taxon>
        <taxon>Gossypium</taxon>
    </lineage>
</organism>
<dbReference type="OMA" id="CNRISHE"/>
<evidence type="ECO:0000313" key="2">
    <source>
        <dbReference type="EMBL" id="KJB23230.1"/>
    </source>
</evidence>
<accession>A0A0D2RVT2</accession>
<dbReference type="SUPFAM" id="SSF53098">
    <property type="entry name" value="Ribonuclease H-like"/>
    <property type="match status" value="1"/>
</dbReference>